<dbReference type="SUPFAM" id="SSF52833">
    <property type="entry name" value="Thioredoxin-like"/>
    <property type="match status" value="1"/>
</dbReference>
<dbReference type="GO" id="GO:0017004">
    <property type="term" value="P:cytochrome complex assembly"/>
    <property type="evidence" value="ECO:0007669"/>
    <property type="project" value="UniProtKB-KW"/>
</dbReference>
<sequence length="341" mass="38580">MNYKLIIMTKVKNLLLTILLLCGTTIWGNNGLRISGRIKVLKPTTLQIKDMNEGVVLSCIIGTNNTFSTDEINIIPDVYKLYLGETEQNIYLENNPVTINGYFDEKNPEQSSLSFTGIDPFLTLQNYMPAEKDPDIATISTSVKGKLTPSMASALAYLADVNDYQSNKMLLDMIPEQDRKSLSAKWLVNRVEILSHQIIGAECPDFTFTDANGKNVSLKDFRGKIVVLDFCASWCGPCRKEMRSMLTIYNELKADDLEFISVSLDDSEAKWRKMLDEEKLPWVMLWDKTGFPKNSKTPSAIQTDYGFYSIPFLVVIDKEGKLAARNVRGEQVREAILKIRQ</sequence>
<dbReference type="InterPro" id="IPR036249">
    <property type="entry name" value="Thioredoxin-like_sf"/>
</dbReference>
<dbReference type="InterPro" id="IPR000866">
    <property type="entry name" value="AhpC/TSA"/>
</dbReference>
<dbReference type="PANTHER" id="PTHR42852">
    <property type="entry name" value="THIOL:DISULFIDE INTERCHANGE PROTEIN DSBE"/>
    <property type="match status" value="1"/>
</dbReference>
<keyword evidence="3" id="KW-1015">Disulfide bond</keyword>
<dbReference type="Proteomes" id="UP000285503">
    <property type="component" value="Unassembled WGS sequence"/>
</dbReference>
<evidence type="ECO:0000313" key="13">
    <source>
        <dbReference type="Proteomes" id="UP000285503"/>
    </source>
</evidence>
<evidence type="ECO:0000259" key="5">
    <source>
        <dbReference type="PROSITE" id="PS51352"/>
    </source>
</evidence>
<evidence type="ECO:0000256" key="4">
    <source>
        <dbReference type="ARBA" id="ARBA00023284"/>
    </source>
</evidence>
<dbReference type="InterPro" id="IPR013766">
    <property type="entry name" value="Thioredoxin_domain"/>
</dbReference>
<dbReference type="EMBL" id="JAIWYE010000037">
    <property type="protein sequence ID" value="MCA4705922.1"/>
    <property type="molecule type" value="Genomic_DNA"/>
</dbReference>
<dbReference type="GO" id="GO:0016209">
    <property type="term" value="F:antioxidant activity"/>
    <property type="evidence" value="ECO:0007669"/>
    <property type="project" value="InterPro"/>
</dbReference>
<reference evidence="11 12" key="1">
    <citation type="submission" date="2018-08" db="EMBL/GenBank/DDBJ databases">
        <title>A genome reference for cultivated species of the human gut microbiota.</title>
        <authorList>
            <person name="Zou Y."/>
            <person name="Xue W."/>
            <person name="Luo G."/>
        </authorList>
    </citation>
    <scope>NUCLEOTIDE SEQUENCE [LARGE SCALE GENOMIC DNA]</scope>
    <source>
        <strain evidence="8 11">AF14-7</strain>
        <strain evidence="10 12">AF38-2</strain>
        <strain evidence="9 13">AF46-11NS</strain>
    </source>
</reference>
<dbReference type="Pfam" id="PF00578">
    <property type="entry name" value="AhpC-TSA"/>
    <property type="match status" value="1"/>
</dbReference>
<dbReference type="EMBL" id="QRNE01000018">
    <property type="protein sequence ID" value="RHK28684.1"/>
    <property type="molecule type" value="Genomic_DNA"/>
</dbReference>
<dbReference type="InterPro" id="IPR050553">
    <property type="entry name" value="Thioredoxin_ResA/DsbE_sf"/>
</dbReference>
<protein>
    <submittedName>
        <fullName evidence="6">Redoxin domain-containing protein</fullName>
    </submittedName>
    <submittedName>
        <fullName evidence="9">TlpA family protein disulfide reductase</fullName>
    </submittedName>
</protein>
<dbReference type="Proteomes" id="UP000283369">
    <property type="component" value="Unassembled WGS sequence"/>
</dbReference>
<evidence type="ECO:0000313" key="12">
    <source>
        <dbReference type="Proteomes" id="UP000284495"/>
    </source>
</evidence>
<evidence type="ECO:0000313" key="6">
    <source>
        <dbReference type="EMBL" id="KAB6135514.1"/>
    </source>
</evidence>
<gene>
    <name evidence="10" type="ORF">DW027_15530</name>
    <name evidence="9" type="ORF">DW075_05250</name>
    <name evidence="8" type="ORF">DWW25_19250</name>
    <name evidence="6" type="ORF">GA424_16590</name>
    <name evidence="7" type="ORF">LD004_20160</name>
</gene>
<dbReference type="GO" id="GO:0030313">
    <property type="term" value="C:cell envelope"/>
    <property type="evidence" value="ECO:0007669"/>
    <property type="project" value="UniProtKB-SubCell"/>
</dbReference>
<dbReference type="GO" id="GO:0016491">
    <property type="term" value="F:oxidoreductase activity"/>
    <property type="evidence" value="ECO:0007669"/>
    <property type="project" value="InterPro"/>
</dbReference>
<reference evidence="7" key="3">
    <citation type="submission" date="2023-08" db="EMBL/GenBank/DDBJ databases">
        <title>Mucin Metabolism Genes Underlie the Key Renovations of Bacteroides xylanisolvens Genomes in Captive Great Apes.</title>
        <authorList>
            <person name="Nishida A.H."/>
        </authorList>
    </citation>
    <scope>NUCLEOTIDE SEQUENCE</scope>
    <source>
        <strain evidence="7">P13.H9</strain>
    </source>
</reference>
<dbReference type="EMBL" id="QROO01000020">
    <property type="protein sequence ID" value="RHL35939.1"/>
    <property type="molecule type" value="Genomic_DNA"/>
</dbReference>
<evidence type="ECO:0000313" key="8">
    <source>
        <dbReference type="EMBL" id="RGV08690.1"/>
    </source>
</evidence>
<name>A0A174GH64_9BACE</name>
<dbReference type="Gene3D" id="3.40.30.10">
    <property type="entry name" value="Glutaredoxin"/>
    <property type="match status" value="1"/>
</dbReference>
<evidence type="ECO:0000313" key="7">
    <source>
        <dbReference type="EMBL" id="MCA4705922.1"/>
    </source>
</evidence>
<accession>A0A174GH64</accession>
<comment type="caution">
    <text evidence="9">The sequence shown here is derived from an EMBL/GenBank/DDBJ whole genome shotgun (WGS) entry which is preliminary data.</text>
</comment>
<dbReference type="PANTHER" id="PTHR42852:SF6">
    <property type="entry name" value="THIOL:DISULFIDE INTERCHANGE PROTEIN DSBE"/>
    <property type="match status" value="1"/>
</dbReference>
<reference evidence="6 14" key="2">
    <citation type="journal article" date="2019" name="Nat. Med.">
        <title>A library of human gut bacterial isolates paired with longitudinal multiomics data enables mechanistic microbiome research.</title>
        <authorList>
            <person name="Poyet M."/>
            <person name="Groussin M."/>
            <person name="Gibbons S.M."/>
            <person name="Avila-Pacheco J."/>
            <person name="Jiang X."/>
            <person name="Kearney S.M."/>
            <person name="Perrotta A.R."/>
            <person name="Berdy B."/>
            <person name="Zhao S."/>
            <person name="Lieberman T.D."/>
            <person name="Swanson P.K."/>
            <person name="Smith M."/>
            <person name="Roesemann S."/>
            <person name="Alexander J.E."/>
            <person name="Rich S.A."/>
            <person name="Livny J."/>
            <person name="Vlamakis H."/>
            <person name="Clish C."/>
            <person name="Bullock K."/>
            <person name="Deik A."/>
            <person name="Scott J."/>
            <person name="Pierce K.A."/>
            <person name="Xavier R.J."/>
            <person name="Alm E.J."/>
        </authorList>
    </citation>
    <scope>NUCLEOTIDE SEQUENCE [LARGE SCALE GENOMIC DNA]</scope>
    <source>
        <strain evidence="6 14">BIOML-A62</strain>
    </source>
</reference>
<dbReference type="CDD" id="cd02966">
    <property type="entry name" value="TlpA_like_family"/>
    <property type="match status" value="1"/>
</dbReference>
<dbReference type="Proteomes" id="UP000487596">
    <property type="component" value="Unassembled WGS sequence"/>
</dbReference>
<dbReference type="GeneID" id="69483852"/>
<evidence type="ECO:0000313" key="14">
    <source>
        <dbReference type="Proteomes" id="UP000487596"/>
    </source>
</evidence>
<dbReference type="PROSITE" id="PS51352">
    <property type="entry name" value="THIOREDOXIN_2"/>
    <property type="match status" value="1"/>
</dbReference>
<organism evidence="9 13">
    <name type="scientific">Bacteroides xylanisolvens</name>
    <dbReference type="NCBI Taxonomy" id="371601"/>
    <lineage>
        <taxon>Bacteria</taxon>
        <taxon>Pseudomonadati</taxon>
        <taxon>Bacteroidota</taxon>
        <taxon>Bacteroidia</taxon>
        <taxon>Bacteroidales</taxon>
        <taxon>Bacteroidaceae</taxon>
        <taxon>Bacteroides</taxon>
    </lineage>
</organism>
<comment type="subcellular location">
    <subcellularLocation>
        <location evidence="1">Cell envelope</location>
    </subcellularLocation>
</comment>
<evidence type="ECO:0000313" key="11">
    <source>
        <dbReference type="Proteomes" id="UP000283369"/>
    </source>
</evidence>
<keyword evidence="4" id="KW-0676">Redox-active center</keyword>
<dbReference type="EMBL" id="QRYV01000054">
    <property type="protein sequence ID" value="RGV08690.1"/>
    <property type="molecule type" value="Genomic_DNA"/>
</dbReference>
<dbReference type="EMBL" id="WDEH01000029">
    <property type="protein sequence ID" value="KAB6135514.1"/>
    <property type="molecule type" value="Genomic_DNA"/>
</dbReference>
<evidence type="ECO:0000313" key="10">
    <source>
        <dbReference type="EMBL" id="RHL35939.1"/>
    </source>
</evidence>
<dbReference type="RefSeq" id="WP_008771145.1">
    <property type="nucleotide sequence ID" value="NZ_AP031409.1"/>
</dbReference>
<feature type="domain" description="Thioredoxin" evidence="5">
    <location>
        <begin position="197"/>
        <end position="341"/>
    </location>
</feature>
<evidence type="ECO:0000256" key="3">
    <source>
        <dbReference type="ARBA" id="ARBA00023157"/>
    </source>
</evidence>
<proteinExistence type="predicted"/>
<dbReference type="Proteomes" id="UP000284495">
    <property type="component" value="Unassembled WGS sequence"/>
</dbReference>
<evidence type="ECO:0000256" key="2">
    <source>
        <dbReference type="ARBA" id="ARBA00022748"/>
    </source>
</evidence>
<dbReference type="Proteomes" id="UP001198461">
    <property type="component" value="Unassembled WGS sequence"/>
</dbReference>
<keyword evidence="2" id="KW-0201">Cytochrome c-type biogenesis</keyword>
<dbReference type="AlphaFoldDB" id="A0A174GH64"/>
<evidence type="ECO:0000313" key="9">
    <source>
        <dbReference type="EMBL" id="RHK28684.1"/>
    </source>
</evidence>
<evidence type="ECO:0000256" key="1">
    <source>
        <dbReference type="ARBA" id="ARBA00004196"/>
    </source>
</evidence>